<dbReference type="EMBL" id="UINC01094523">
    <property type="protein sequence ID" value="SVC49835.1"/>
    <property type="molecule type" value="Genomic_DNA"/>
</dbReference>
<evidence type="ECO:0008006" key="2">
    <source>
        <dbReference type="Google" id="ProtNLM"/>
    </source>
</evidence>
<name>A0A382MNV8_9ZZZZ</name>
<sequence length="93" mass="11089">MRLKKEFIEKISKKIIKSLSSKDLIIWEGDHSRLESIISNIIIEDLMVEDRLNDEVKQLLDSRTEEYERSMMDYGRVFQLVKSKLARERGLIF</sequence>
<protein>
    <recommendedName>
        <fullName evidence="2">DUF507 domain-containing protein</fullName>
    </recommendedName>
</protein>
<organism evidence="1">
    <name type="scientific">marine metagenome</name>
    <dbReference type="NCBI Taxonomy" id="408172"/>
    <lineage>
        <taxon>unclassified sequences</taxon>
        <taxon>metagenomes</taxon>
        <taxon>ecological metagenomes</taxon>
    </lineage>
</organism>
<reference evidence="1" key="1">
    <citation type="submission" date="2018-05" db="EMBL/GenBank/DDBJ databases">
        <authorList>
            <person name="Lanie J.A."/>
            <person name="Ng W.-L."/>
            <person name="Kazmierczak K.M."/>
            <person name="Andrzejewski T.M."/>
            <person name="Davidsen T.M."/>
            <person name="Wayne K.J."/>
            <person name="Tettelin H."/>
            <person name="Glass J.I."/>
            <person name="Rusch D."/>
            <person name="Podicherti R."/>
            <person name="Tsui H.-C.T."/>
            <person name="Winkler M.E."/>
        </authorList>
    </citation>
    <scope>NUCLEOTIDE SEQUENCE</scope>
</reference>
<dbReference type="AlphaFoldDB" id="A0A382MNV8"/>
<accession>A0A382MNV8</accession>
<proteinExistence type="predicted"/>
<gene>
    <name evidence="1" type="ORF">METZ01_LOCUS302689</name>
</gene>
<evidence type="ECO:0000313" key="1">
    <source>
        <dbReference type="EMBL" id="SVC49835.1"/>
    </source>
</evidence>
<dbReference type="Pfam" id="PF04368">
    <property type="entry name" value="DUF507"/>
    <property type="match status" value="1"/>
</dbReference>
<dbReference type="InterPro" id="IPR007463">
    <property type="entry name" value="DUF507"/>
</dbReference>